<feature type="site" description="mRNA cap binding" evidence="12">
    <location>
        <position position="73"/>
    </location>
</feature>
<feature type="binding site" evidence="11">
    <location>
        <position position="70"/>
    </location>
    <ligand>
        <name>S-adenosyl-L-methionine</name>
        <dbReference type="ChEBI" id="CHEBI:59789"/>
    </ligand>
</feature>
<protein>
    <recommendedName>
        <fullName evidence="10">mRNA cap guanine-N(7) methyltransferase</fullName>
        <ecNumber evidence="10">2.1.1.56</ecNumber>
    </recommendedName>
    <alternativeName>
        <fullName evidence="10">mRNA (guanine-N(7))-methyltransferase</fullName>
    </alternativeName>
    <alternativeName>
        <fullName evidence="10">mRNA cap methyltransferase</fullName>
    </alternativeName>
</protein>
<dbReference type="GeneID" id="100906016"/>
<feature type="site" description="mRNA cap binding" evidence="12">
    <location>
        <position position="155"/>
    </location>
</feature>
<evidence type="ECO:0000256" key="8">
    <source>
        <dbReference type="ARBA" id="ARBA00023242"/>
    </source>
</evidence>
<feature type="compositionally biased region" description="Basic and acidic residues" evidence="13">
    <location>
        <begin position="15"/>
        <end position="26"/>
    </location>
</feature>
<evidence type="ECO:0000256" key="11">
    <source>
        <dbReference type="PIRSR" id="PIRSR028762-1"/>
    </source>
</evidence>
<dbReference type="InterPro" id="IPR004971">
    <property type="entry name" value="mRNA_G-N7_MeTrfase_dom"/>
</dbReference>
<feature type="site" description="mRNA cap binding" evidence="12">
    <location>
        <position position="237"/>
    </location>
</feature>
<accession>A0AAJ6QTD4</accession>
<dbReference type="Pfam" id="PF03291">
    <property type="entry name" value="mRNA_G-N7_MeTrfase"/>
    <property type="match status" value="1"/>
</dbReference>
<evidence type="ECO:0000256" key="2">
    <source>
        <dbReference type="ARBA" id="ARBA00022603"/>
    </source>
</evidence>
<evidence type="ECO:0000256" key="13">
    <source>
        <dbReference type="SAM" id="MobiDB-lite"/>
    </source>
</evidence>
<feature type="binding site" evidence="11">
    <location>
        <position position="151"/>
    </location>
    <ligand>
        <name>S-adenosyl-L-methionine</name>
        <dbReference type="ChEBI" id="CHEBI:59789"/>
    </ligand>
</feature>
<keyword evidence="7 10" id="KW-0506">mRNA capping</keyword>
<comment type="subcellular location">
    <subcellularLocation>
        <location evidence="1 10">Nucleus</location>
    </subcellularLocation>
</comment>
<feature type="binding site" evidence="11">
    <location>
        <position position="128"/>
    </location>
    <ligand>
        <name>S-adenosyl-L-methionine</name>
        <dbReference type="ChEBI" id="CHEBI:59789"/>
    </ligand>
</feature>
<evidence type="ECO:0000256" key="1">
    <source>
        <dbReference type="ARBA" id="ARBA00004123"/>
    </source>
</evidence>
<evidence type="ECO:0000313" key="15">
    <source>
        <dbReference type="Proteomes" id="UP000694867"/>
    </source>
</evidence>
<dbReference type="GO" id="GO:0003723">
    <property type="term" value="F:RNA binding"/>
    <property type="evidence" value="ECO:0007669"/>
    <property type="project" value="UniProtKB-KW"/>
</dbReference>
<dbReference type="GO" id="GO:0005634">
    <property type="term" value="C:nucleus"/>
    <property type="evidence" value="ECO:0007669"/>
    <property type="project" value="UniProtKB-SubCell"/>
</dbReference>
<evidence type="ECO:0000256" key="9">
    <source>
        <dbReference type="ARBA" id="ARBA00044712"/>
    </source>
</evidence>
<feature type="binding site" evidence="11">
    <location>
        <position position="156"/>
    </location>
    <ligand>
        <name>S-adenosyl-L-methionine</name>
        <dbReference type="ChEBI" id="CHEBI:59789"/>
    </ligand>
</feature>
<keyword evidence="5 10" id="KW-0949">S-adenosyl-L-methionine</keyword>
<name>A0AAJ6QTD4_9ACAR</name>
<dbReference type="PANTHER" id="PTHR12189">
    <property type="entry name" value="MRNA GUANINE-7- METHYLTRANSFERASE"/>
    <property type="match status" value="1"/>
</dbReference>
<comment type="similarity">
    <text evidence="10">Belongs to the class I-like SAM-binding methyltransferase superfamily. mRNA cap 0 methyltransferase family.</text>
</comment>
<dbReference type="InterPro" id="IPR029063">
    <property type="entry name" value="SAM-dependent_MTases_sf"/>
</dbReference>
<dbReference type="InterPro" id="IPR016899">
    <property type="entry name" value="mRNA_G-N7_MeTrfase_euk"/>
</dbReference>
<evidence type="ECO:0000256" key="3">
    <source>
        <dbReference type="ARBA" id="ARBA00022664"/>
    </source>
</evidence>
<comment type="catalytic activity">
    <reaction evidence="9">
        <text>a 5'-end (5'-triphosphoguanosine)-ribonucleoside in mRNA + S-adenosyl-L-methionine = a 5'-end (N(7)-methyl 5'-triphosphoguanosine)-ribonucleoside in mRNA + S-adenosyl-L-homocysteine</text>
        <dbReference type="Rhea" id="RHEA:67008"/>
        <dbReference type="Rhea" id="RHEA-COMP:17166"/>
        <dbReference type="Rhea" id="RHEA-COMP:17167"/>
        <dbReference type="ChEBI" id="CHEBI:57856"/>
        <dbReference type="ChEBI" id="CHEBI:59789"/>
        <dbReference type="ChEBI" id="CHEBI:156461"/>
        <dbReference type="ChEBI" id="CHEBI:167617"/>
        <dbReference type="EC" id="2.1.1.56"/>
    </reaction>
</comment>
<dbReference type="AlphaFoldDB" id="A0AAJ6QTD4"/>
<keyword evidence="3 10" id="KW-0507">mRNA processing</keyword>
<feature type="site" description="mRNA cap binding" evidence="12">
    <location>
        <position position="331"/>
    </location>
</feature>
<dbReference type="CDD" id="cd02440">
    <property type="entry name" value="AdoMet_MTases"/>
    <property type="match status" value="1"/>
</dbReference>
<dbReference type="GO" id="GO:0004482">
    <property type="term" value="F:mRNA 5'-cap (guanine-N7-)-methyltransferase activity"/>
    <property type="evidence" value="ECO:0007669"/>
    <property type="project" value="UniProtKB-EC"/>
</dbReference>
<keyword evidence="6 10" id="KW-0694">RNA-binding</keyword>
<keyword evidence="4 10" id="KW-0808">Transferase</keyword>
<dbReference type="KEGG" id="goe:100906016"/>
<keyword evidence="15" id="KW-1185">Reference proteome</keyword>
<keyword evidence="2 10" id="KW-0489">Methyltransferase</keyword>
<dbReference type="Gene3D" id="3.40.50.150">
    <property type="entry name" value="Vaccinia Virus protein VP39"/>
    <property type="match status" value="1"/>
</dbReference>
<evidence type="ECO:0000256" key="10">
    <source>
        <dbReference type="PIRNR" id="PIRNR028762"/>
    </source>
</evidence>
<keyword evidence="8 10" id="KW-0539">Nucleus</keyword>
<feature type="binding site" evidence="12">
    <location>
        <begin position="38"/>
        <end position="39"/>
    </location>
    <ligand>
        <name>mRNA</name>
        <dbReference type="ChEBI" id="CHEBI:33699"/>
    </ligand>
</feature>
<feature type="site" description="mRNA cap binding" evidence="12">
    <location>
        <position position="79"/>
    </location>
</feature>
<feature type="binding site" evidence="11">
    <location>
        <position position="42"/>
    </location>
    <ligand>
        <name>S-adenosyl-L-methionine</name>
        <dbReference type="ChEBI" id="CHEBI:59789"/>
    </ligand>
</feature>
<evidence type="ECO:0000256" key="7">
    <source>
        <dbReference type="ARBA" id="ARBA00023042"/>
    </source>
</evidence>
<evidence type="ECO:0000313" key="16">
    <source>
        <dbReference type="RefSeq" id="XP_003743272.1"/>
    </source>
</evidence>
<feature type="region of interest" description="Disordered" evidence="13">
    <location>
        <begin position="1"/>
        <end position="26"/>
    </location>
</feature>
<evidence type="ECO:0000259" key="14">
    <source>
        <dbReference type="PROSITE" id="PS51562"/>
    </source>
</evidence>
<feature type="domain" description="MRNA cap 0 methyltransferase" evidence="14">
    <location>
        <begin position="29"/>
        <end position="339"/>
    </location>
</feature>
<dbReference type="Proteomes" id="UP000694867">
    <property type="component" value="Unplaced"/>
</dbReference>
<evidence type="ECO:0000256" key="12">
    <source>
        <dbReference type="PIRSR" id="PIRSR028762-2"/>
    </source>
</evidence>
<dbReference type="InterPro" id="IPR039753">
    <property type="entry name" value="RG7MT1"/>
</dbReference>
<feature type="binding site" evidence="11">
    <location>
        <position position="92"/>
    </location>
    <ligand>
        <name>S-adenosyl-L-methionine</name>
        <dbReference type="ChEBI" id="CHEBI:59789"/>
    </ligand>
</feature>
<dbReference type="PANTHER" id="PTHR12189:SF2">
    <property type="entry name" value="MRNA CAP GUANINE-N7 METHYLTRANSFERASE"/>
    <property type="match status" value="1"/>
</dbReference>
<dbReference type="RefSeq" id="XP_003743272.1">
    <property type="nucleotide sequence ID" value="XM_003743224.2"/>
</dbReference>
<proteinExistence type="inferred from homology"/>
<sequence>MADQTGLAPLVAEHYNNREDEGREGRKESRILHLRNFNNWVKSMLIKDFVKRAKDNPYKMRGPFRVLDIGSGKGGDLMKWQKGNIQHLVSADIAEVSLEQAKERYMDNKARADRQGFDIFDADFIVADCTRDRLVSKYAKPDIVFDMVSCQFTLHYCFESLTQARCMVQNIAERLRKGGYFIGTTPNAYELIRRLKESDNLSFGNDVYRVTFDSKEEFPLFGCKYDFHLEGVVDCPEFLVNFEMLKILAKEHGLQIVKCWTFEEFYNEYRNEDEGSFLFTKMNALETYPPGHGSQLSGEADDYAHAQKVHEQTKRPVGTLSKPEWEALTIYVAYAFVKE</sequence>
<reference evidence="16" key="1">
    <citation type="submission" date="2025-08" db="UniProtKB">
        <authorList>
            <consortium name="RefSeq"/>
        </authorList>
    </citation>
    <scope>IDENTIFICATION</scope>
</reference>
<evidence type="ECO:0000256" key="6">
    <source>
        <dbReference type="ARBA" id="ARBA00022884"/>
    </source>
</evidence>
<feature type="site" description="mRNA cap binding" evidence="12">
    <location>
        <position position="104"/>
    </location>
</feature>
<evidence type="ECO:0000256" key="5">
    <source>
        <dbReference type="ARBA" id="ARBA00022691"/>
    </source>
</evidence>
<dbReference type="PROSITE" id="PS51562">
    <property type="entry name" value="RNA_CAP0_MT"/>
    <property type="match status" value="1"/>
</dbReference>
<gene>
    <name evidence="16" type="primary">LOC100906016</name>
</gene>
<dbReference type="PIRSF" id="PIRSF028762">
    <property type="entry name" value="ABD1"/>
    <property type="match status" value="1"/>
</dbReference>
<dbReference type="SUPFAM" id="SSF53335">
    <property type="entry name" value="S-adenosyl-L-methionine-dependent methyltransferases"/>
    <property type="match status" value="1"/>
</dbReference>
<organism evidence="15 16">
    <name type="scientific">Galendromus occidentalis</name>
    <name type="common">western predatory mite</name>
    <dbReference type="NCBI Taxonomy" id="34638"/>
    <lineage>
        <taxon>Eukaryota</taxon>
        <taxon>Metazoa</taxon>
        <taxon>Ecdysozoa</taxon>
        <taxon>Arthropoda</taxon>
        <taxon>Chelicerata</taxon>
        <taxon>Arachnida</taxon>
        <taxon>Acari</taxon>
        <taxon>Parasitiformes</taxon>
        <taxon>Mesostigmata</taxon>
        <taxon>Gamasina</taxon>
        <taxon>Phytoseioidea</taxon>
        <taxon>Phytoseiidae</taxon>
        <taxon>Typhlodrominae</taxon>
        <taxon>Galendromus</taxon>
    </lineage>
</organism>
<dbReference type="EC" id="2.1.1.56" evidence="10"/>
<evidence type="ECO:0000256" key="4">
    <source>
        <dbReference type="ARBA" id="ARBA00022679"/>
    </source>
</evidence>